<dbReference type="AlphaFoldDB" id="A0A3B0USN0"/>
<accession>A0A3B0USN0</accession>
<reference evidence="2" key="1">
    <citation type="submission" date="2018-06" db="EMBL/GenBank/DDBJ databases">
        <authorList>
            <person name="Zhirakovskaya E."/>
        </authorList>
    </citation>
    <scope>NUCLEOTIDE SEQUENCE</scope>
</reference>
<organism evidence="2">
    <name type="scientific">hydrothermal vent metagenome</name>
    <dbReference type="NCBI Taxonomy" id="652676"/>
    <lineage>
        <taxon>unclassified sequences</taxon>
        <taxon>metagenomes</taxon>
        <taxon>ecological metagenomes</taxon>
    </lineage>
</organism>
<dbReference type="Pfam" id="PF03695">
    <property type="entry name" value="UPF0149"/>
    <property type="match status" value="1"/>
</dbReference>
<dbReference type="PANTHER" id="PTHR37528:SF1">
    <property type="entry name" value="UPF0149 PROTEIN YGFB"/>
    <property type="match status" value="1"/>
</dbReference>
<comment type="similarity">
    <text evidence="1">Belongs to the UPF0149 family.</text>
</comment>
<dbReference type="Gene3D" id="1.20.120.740">
    <property type="entry name" value="YgfB uncharacterised protein family UPF0149, PF03695"/>
    <property type="match status" value="1"/>
</dbReference>
<dbReference type="EMBL" id="UOEW01000048">
    <property type="protein sequence ID" value="VAW33918.1"/>
    <property type="molecule type" value="Genomic_DNA"/>
</dbReference>
<sequence length="174" mass="19599">MIPYKPFAQQLKDNNVIATPAELHGHASGMLVVNHDMEVSHWIKLILEDYCFEGSNQSKLIPVLTALFDFAKDKLTADNYTFNLLLPADDNELSYRLEALSTWCSIFLTGMAYAGLKSDKNMHNDAHEFILDLEKIAKVDTMSGDSQGEEADFVELVEYVKAGTILLYQEFVQS</sequence>
<protein>
    <recommendedName>
        <fullName evidence="3">YecA family protein</fullName>
    </recommendedName>
</protein>
<dbReference type="InterPro" id="IPR036255">
    <property type="entry name" value="YgfB-like_sf"/>
</dbReference>
<evidence type="ECO:0008006" key="3">
    <source>
        <dbReference type="Google" id="ProtNLM"/>
    </source>
</evidence>
<dbReference type="SUPFAM" id="SSF101327">
    <property type="entry name" value="YgfB-like"/>
    <property type="match status" value="1"/>
</dbReference>
<dbReference type="GO" id="GO:0005829">
    <property type="term" value="C:cytosol"/>
    <property type="evidence" value="ECO:0007669"/>
    <property type="project" value="TreeGrafter"/>
</dbReference>
<evidence type="ECO:0000256" key="1">
    <source>
        <dbReference type="ARBA" id="ARBA00038308"/>
    </source>
</evidence>
<name>A0A3B0USN0_9ZZZZ</name>
<proteinExistence type="inferred from homology"/>
<evidence type="ECO:0000313" key="2">
    <source>
        <dbReference type="EMBL" id="VAW33918.1"/>
    </source>
</evidence>
<gene>
    <name evidence="2" type="ORF">MNBD_GAMMA01-745</name>
</gene>
<dbReference type="PANTHER" id="PTHR37528">
    <property type="entry name" value="UPF0149 PROTEIN YGFB"/>
    <property type="match status" value="1"/>
</dbReference>
<dbReference type="InterPro" id="IPR011978">
    <property type="entry name" value="YgfB-like"/>
</dbReference>